<comment type="subcellular location">
    <subcellularLocation>
        <location evidence="1">Membrane</location>
    </subcellularLocation>
</comment>
<dbReference type="PANTHER" id="PTHR11471">
    <property type="entry name" value="TUMOR NECROSIS FACTOR FAMILY MEMBER"/>
    <property type="match status" value="1"/>
</dbReference>
<keyword evidence="5" id="KW-0812">Transmembrane</keyword>
<dbReference type="Pfam" id="PF00229">
    <property type="entry name" value="TNF"/>
    <property type="match status" value="1"/>
</dbReference>
<sequence length="286" mass="32687">MKNLSLMSTVEKSCNTLSEKCLATLLVILFVLFVLVLSVITVFRFHTQGNSLKTEPQLCIACHELALFPDEDIEGFSRFSIRRNGTLVLCCLRALGDISEIVALMVERKRRYTISKGIVKDLPITCGVDDRNKGNAKLVGVLSSIRNKSDGYLTKIQWDINSAASFVGSAITFVNGSFRVLESGFYYLYSSLVYSQEYSNVTDELKMFRHVFYRHLPRTETKYDVIMMENCNSLCMPYSSRGRCVGSSRMESIFYLRREEEVYIKVSDPERLSKNERDNYFGLFSI</sequence>
<dbReference type="SMART" id="SM00207">
    <property type="entry name" value="TNF"/>
    <property type="match status" value="1"/>
</dbReference>
<dbReference type="SUPFAM" id="SSF49842">
    <property type="entry name" value="TNF-like"/>
    <property type="match status" value="1"/>
</dbReference>
<dbReference type="Proteomes" id="UP001634394">
    <property type="component" value="Unassembled WGS sequence"/>
</dbReference>
<evidence type="ECO:0000256" key="3">
    <source>
        <dbReference type="ARBA" id="ARBA00022514"/>
    </source>
</evidence>
<dbReference type="AlphaFoldDB" id="A0ABD3UFY6"/>
<evidence type="ECO:0000259" key="6">
    <source>
        <dbReference type="PROSITE" id="PS50049"/>
    </source>
</evidence>
<dbReference type="InterPro" id="IPR006052">
    <property type="entry name" value="TNF_dom"/>
</dbReference>
<dbReference type="Gene3D" id="2.60.120.40">
    <property type="match status" value="1"/>
</dbReference>
<evidence type="ECO:0000256" key="1">
    <source>
        <dbReference type="ARBA" id="ARBA00004370"/>
    </source>
</evidence>
<evidence type="ECO:0000313" key="7">
    <source>
        <dbReference type="EMBL" id="KAL3847902.1"/>
    </source>
</evidence>
<evidence type="ECO:0000256" key="4">
    <source>
        <dbReference type="ARBA" id="ARBA00023136"/>
    </source>
</evidence>
<organism evidence="7 8">
    <name type="scientific">Sinanodonta woodiana</name>
    <name type="common">Chinese pond mussel</name>
    <name type="synonym">Anodonta woodiana</name>
    <dbReference type="NCBI Taxonomy" id="1069815"/>
    <lineage>
        <taxon>Eukaryota</taxon>
        <taxon>Metazoa</taxon>
        <taxon>Spiralia</taxon>
        <taxon>Lophotrochozoa</taxon>
        <taxon>Mollusca</taxon>
        <taxon>Bivalvia</taxon>
        <taxon>Autobranchia</taxon>
        <taxon>Heteroconchia</taxon>
        <taxon>Palaeoheterodonta</taxon>
        <taxon>Unionida</taxon>
        <taxon>Unionoidea</taxon>
        <taxon>Unionidae</taxon>
        <taxon>Unioninae</taxon>
        <taxon>Sinanodonta</taxon>
    </lineage>
</organism>
<comment type="caution">
    <text evidence="7">The sequence shown here is derived from an EMBL/GenBank/DDBJ whole genome shotgun (WGS) entry which is preliminary data.</text>
</comment>
<dbReference type="PROSITE" id="PS50049">
    <property type="entry name" value="THD_2"/>
    <property type="match status" value="1"/>
</dbReference>
<feature type="domain" description="THD" evidence="6">
    <location>
        <begin position="134"/>
        <end position="286"/>
    </location>
</feature>
<keyword evidence="8" id="KW-1185">Reference proteome</keyword>
<dbReference type="GO" id="GO:0005615">
    <property type="term" value="C:extracellular space"/>
    <property type="evidence" value="ECO:0007669"/>
    <property type="project" value="UniProtKB-KW"/>
</dbReference>
<name>A0ABD3UFY6_SINWO</name>
<feature type="transmembrane region" description="Helical" evidence="5">
    <location>
        <begin position="21"/>
        <end position="43"/>
    </location>
</feature>
<keyword evidence="5" id="KW-1133">Transmembrane helix</keyword>
<dbReference type="GO" id="GO:0005125">
    <property type="term" value="F:cytokine activity"/>
    <property type="evidence" value="ECO:0007669"/>
    <property type="project" value="UniProtKB-KW"/>
</dbReference>
<evidence type="ECO:0000313" key="8">
    <source>
        <dbReference type="Proteomes" id="UP001634394"/>
    </source>
</evidence>
<reference evidence="7 8" key="1">
    <citation type="submission" date="2024-11" db="EMBL/GenBank/DDBJ databases">
        <title>Chromosome-level genome assembly of the freshwater bivalve Anodonta woodiana.</title>
        <authorList>
            <person name="Chen X."/>
        </authorList>
    </citation>
    <scope>NUCLEOTIDE SEQUENCE [LARGE SCALE GENOMIC DNA]</scope>
    <source>
        <strain evidence="7">MN2024</strain>
        <tissue evidence="7">Gills</tissue>
    </source>
</reference>
<keyword evidence="4 5" id="KW-0472">Membrane</keyword>
<evidence type="ECO:0000256" key="2">
    <source>
        <dbReference type="ARBA" id="ARBA00008670"/>
    </source>
</evidence>
<comment type="similarity">
    <text evidence="2">Belongs to the tumor necrosis factor family.</text>
</comment>
<accession>A0ABD3UFY6</accession>
<gene>
    <name evidence="7" type="ORF">ACJMK2_018793</name>
</gene>
<proteinExistence type="inferred from homology"/>
<evidence type="ECO:0000256" key="5">
    <source>
        <dbReference type="SAM" id="Phobius"/>
    </source>
</evidence>
<dbReference type="PANTHER" id="PTHR11471:SF13">
    <property type="entry name" value="TNF FAMILY PROFILE DOMAIN-CONTAINING PROTEIN"/>
    <property type="match status" value="1"/>
</dbReference>
<dbReference type="GO" id="GO:0016020">
    <property type="term" value="C:membrane"/>
    <property type="evidence" value="ECO:0007669"/>
    <property type="project" value="UniProtKB-SubCell"/>
</dbReference>
<protein>
    <recommendedName>
        <fullName evidence="6">THD domain-containing protein</fullName>
    </recommendedName>
</protein>
<keyword evidence="3" id="KW-0202">Cytokine</keyword>
<dbReference type="InterPro" id="IPR008983">
    <property type="entry name" value="Tumour_necrosis_fac-like_dom"/>
</dbReference>
<dbReference type="EMBL" id="JBJQND010000016">
    <property type="protein sequence ID" value="KAL3847902.1"/>
    <property type="molecule type" value="Genomic_DNA"/>
</dbReference>